<evidence type="ECO:0000313" key="2">
    <source>
        <dbReference type="Proteomes" id="UP000678228"/>
    </source>
</evidence>
<accession>A0A941AU03</accession>
<dbReference type="Proteomes" id="UP000678228">
    <property type="component" value="Unassembled WGS sequence"/>
</dbReference>
<dbReference type="Pfam" id="PF06338">
    <property type="entry name" value="ComK"/>
    <property type="match status" value="1"/>
</dbReference>
<sequence length="159" mass="18330">MNQLILQQYDITKDTMALIPGRHTDYETLILEPHQQLAVTQSALSILKIACLEGGSTYDGRRQAVIHQTGAQSKVPIPIYPKESIFTFPTHSANSYECIWLFYHHIKSIKPHEKKPNYSIVTFKNYQTFEVNVSYQSLMRQLQRTSYCIVKFGYVGLEV</sequence>
<gene>
    <name evidence="1" type="ORF">J7W16_18635</name>
</gene>
<organism evidence="1 2">
    <name type="scientific">Halalkalibacter suaedae</name>
    <dbReference type="NCBI Taxonomy" id="2822140"/>
    <lineage>
        <taxon>Bacteria</taxon>
        <taxon>Bacillati</taxon>
        <taxon>Bacillota</taxon>
        <taxon>Bacilli</taxon>
        <taxon>Bacillales</taxon>
        <taxon>Bacillaceae</taxon>
        <taxon>Halalkalibacter</taxon>
    </lineage>
</organism>
<dbReference type="InterPro" id="IPR010461">
    <property type="entry name" value="ComK"/>
</dbReference>
<protein>
    <submittedName>
        <fullName evidence="1">Competence protein ComK</fullName>
    </submittedName>
</protein>
<dbReference type="EMBL" id="JAGKSQ010000010">
    <property type="protein sequence ID" value="MBP3953144.1"/>
    <property type="molecule type" value="Genomic_DNA"/>
</dbReference>
<evidence type="ECO:0000313" key="1">
    <source>
        <dbReference type="EMBL" id="MBP3953144.1"/>
    </source>
</evidence>
<keyword evidence="2" id="KW-1185">Reference proteome</keyword>
<dbReference type="AlphaFoldDB" id="A0A941AU03"/>
<name>A0A941AU03_9BACI</name>
<comment type="caution">
    <text evidence="1">The sequence shown here is derived from an EMBL/GenBank/DDBJ whole genome shotgun (WGS) entry which is preliminary data.</text>
</comment>
<reference evidence="1" key="1">
    <citation type="submission" date="2021-03" db="EMBL/GenBank/DDBJ databases">
        <title>Bacillus suaedae sp. nov., isolated from Suaeda aralocaspica.</title>
        <authorList>
            <person name="Lei R.F.R."/>
        </authorList>
    </citation>
    <scope>NUCLEOTIDE SEQUENCE</scope>
    <source>
        <strain evidence="1">YZJH907-2</strain>
    </source>
</reference>
<dbReference type="RefSeq" id="WP_210599000.1">
    <property type="nucleotide sequence ID" value="NZ_JAGKSQ010000010.1"/>
</dbReference>
<proteinExistence type="predicted"/>
<dbReference type="GO" id="GO:0030420">
    <property type="term" value="P:establishment of competence for transformation"/>
    <property type="evidence" value="ECO:0007669"/>
    <property type="project" value="InterPro"/>
</dbReference>